<reference evidence="1 2" key="1">
    <citation type="journal article" date="2012" name="ISME J.">
        <title>Nitrification expanded: discovery, physiology and genomics of a nitrite-oxidizing bacterium from the phylum Chloroflexi.</title>
        <authorList>
            <person name="Sorokin D.Y."/>
            <person name="Lucker S."/>
            <person name="Vejmelkova D."/>
            <person name="Kostrikina N.A."/>
            <person name="Kleerebezem R."/>
            <person name="Rijpstra W.I."/>
            <person name="Damste J.S."/>
            <person name="Le Paslier D."/>
            <person name="Muyzer G."/>
            <person name="Wagner M."/>
            <person name="van Loosdrecht M.C."/>
            <person name="Daims H."/>
        </authorList>
    </citation>
    <scope>NUCLEOTIDE SEQUENCE [LARGE SCALE GENOMIC DNA]</scope>
    <source>
        <strain evidence="2">none</strain>
    </source>
</reference>
<sequence length="68" mass="7559">MSSTLMRPRHLFFRVKSRKMPEAAKSPGHYDRGFSVFDSQTPKMPYIAAPNRLSIVAAACSWSAGTRG</sequence>
<dbReference type="Proteomes" id="UP000004221">
    <property type="component" value="Unassembled WGS sequence"/>
</dbReference>
<dbReference type="AlphaFoldDB" id="I4EF60"/>
<comment type="caution">
    <text evidence="1">The sequence shown here is derived from an EMBL/GenBank/DDBJ whole genome shotgun (WGS) entry which is preliminary data.</text>
</comment>
<evidence type="ECO:0000313" key="2">
    <source>
        <dbReference type="Proteomes" id="UP000004221"/>
    </source>
</evidence>
<accession>I4EF60</accession>
<gene>
    <name evidence="1" type="ORF">NITHO_2210017</name>
</gene>
<protein>
    <submittedName>
        <fullName evidence="1">Uncharacterized protein</fullName>
    </submittedName>
</protein>
<evidence type="ECO:0000313" key="1">
    <source>
        <dbReference type="EMBL" id="CCF83322.1"/>
    </source>
</evidence>
<proteinExistence type="predicted"/>
<name>I4EF60_9BACT</name>
<keyword evidence="2" id="KW-1185">Reference proteome</keyword>
<organism evidence="1 2">
    <name type="scientific">Nitrolancea hollandica Lb</name>
    <dbReference type="NCBI Taxonomy" id="1129897"/>
    <lineage>
        <taxon>Bacteria</taxon>
        <taxon>Pseudomonadati</taxon>
        <taxon>Thermomicrobiota</taxon>
        <taxon>Thermomicrobia</taxon>
        <taxon>Sphaerobacterales</taxon>
        <taxon>Sphaerobacterineae</taxon>
        <taxon>Sphaerobacteraceae</taxon>
        <taxon>Nitrolancea</taxon>
    </lineage>
</organism>
<dbReference type="EMBL" id="CAGS01000137">
    <property type="protein sequence ID" value="CCF83322.1"/>
    <property type="molecule type" value="Genomic_DNA"/>
</dbReference>